<keyword evidence="6" id="KW-0804">Transcription</keyword>
<evidence type="ECO:0000256" key="3">
    <source>
        <dbReference type="ARBA" id="ARBA00022491"/>
    </source>
</evidence>
<dbReference type="NCBIfam" id="TIGR03824">
    <property type="entry name" value="FlgM_jcvi"/>
    <property type="match status" value="1"/>
</dbReference>
<dbReference type="InterPro" id="IPR035890">
    <property type="entry name" value="Anti-sigma-28_factor_FlgM_sf"/>
</dbReference>
<dbReference type="RefSeq" id="WP_059175712.1">
    <property type="nucleotide sequence ID" value="NZ_BCNO01000001.1"/>
</dbReference>
<dbReference type="GO" id="GO:0045892">
    <property type="term" value="P:negative regulation of DNA-templated transcription"/>
    <property type="evidence" value="ECO:0007669"/>
    <property type="project" value="InterPro"/>
</dbReference>
<dbReference type="STRING" id="86166.TAGGR_1424"/>
<dbReference type="InterPro" id="IPR007412">
    <property type="entry name" value="FlgM"/>
</dbReference>
<keyword evidence="12" id="KW-1185">Reference proteome</keyword>
<evidence type="ECO:0000256" key="6">
    <source>
        <dbReference type="ARBA" id="ARBA00023163"/>
    </source>
</evidence>
<organism evidence="11 12">
    <name type="scientific">Thermodesulfovibrio aggregans</name>
    <dbReference type="NCBI Taxonomy" id="86166"/>
    <lineage>
        <taxon>Bacteria</taxon>
        <taxon>Pseudomonadati</taxon>
        <taxon>Nitrospirota</taxon>
        <taxon>Thermodesulfovibrionia</taxon>
        <taxon>Thermodesulfovibrionales</taxon>
        <taxon>Thermodesulfovibrionaceae</taxon>
        <taxon>Thermodesulfovibrio</taxon>
    </lineage>
</organism>
<keyword evidence="11" id="KW-0966">Cell projection</keyword>
<feature type="region of interest" description="Disordered" evidence="9">
    <location>
        <begin position="1"/>
        <end position="37"/>
    </location>
</feature>
<comment type="caution">
    <text evidence="11">The sequence shown here is derived from an EMBL/GenBank/DDBJ whole genome shotgun (WGS) entry which is preliminary data.</text>
</comment>
<keyword evidence="5" id="KW-0805">Transcription regulation</keyword>
<dbReference type="GO" id="GO:0044781">
    <property type="term" value="P:bacterial-type flagellum organization"/>
    <property type="evidence" value="ECO:0007669"/>
    <property type="project" value="UniProtKB-KW"/>
</dbReference>
<comment type="function">
    <text evidence="7">Responsible for the coupling of flagellin expression to flagellar assembly by preventing expression of the flagellin genes when a component of the middle class of proteins is defective. It negatively regulates flagellar genes by inhibiting the activity of FliA by directly binding to FliA.</text>
</comment>
<keyword evidence="11" id="KW-0282">Flagellum</keyword>
<reference evidence="12" key="1">
    <citation type="submission" date="2016-01" db="EMBL/GenBank/DDBJ databases">
        <title>Draft genome sequence of Thermodesulfovibrio aggregans strain TGE-P1.</title>
        <authorList>
            <person name="Sekiguchi Y."/>
            <person name="Ohashi A."/>
            <person name="Matsuura N."/>
            <person name="Tourlousse M.D."/>
        </authorList>
    </citation>
    <scope>NUCLEOTIDE SEQUENCE [LARGE SCALE GENOMIC DNA]</scope>
    <source>
        <strain evidence="12">TGE-P1</strain>
    </source>
</reference>
<evidence type="ECO:0000256" key="9">
    <source>
        <dbReference type="SAM" id="MobiDB-lite"/>
    </source>
</evidence>
<evidence type="ECO:0000256" key="7">
    <source>
        <dbReference type="ARBA" id="ARBA00024739"/>
    </source>
</evidence>
<dbReference type="EMBL" id="BCNO01000001">
    <property type="protein sequence ID" value="GAQ94245.1"/>
    <property type="molecule type" value="Genomic_DNA"/>
</dbReference>
<sequence length="99" mass="10681">MIGGPIRIDGIAPNTQIAPEKSQGKAPERSEEVLTKDQVTVSEAAKNIARLMVEVSNIPDIRADKVEELKNAINSGTYEVRGSEIAGKIIKEALIDRLA</sequence>
<evidence type="ECO:0000256" key="1">
    <source>
        <dbReference type="ARBA" id="ARBA00005322"/>
    </source>
</evidence>
<feature type="compositionally biased region" description="Basic and acidic residues" evidence="9">
    <location>
        <begin position="22"/>
        <end position="35"/>
    </location>
</feature>
<dbReference type="Proteomes" id="UP000054976">
    <property type="component" value="Unassembled WGS sequence"/>
</dbReference>
<name>A0A0U9HX22_9BACT</name>
<proteinExistence type="inferred from homology"/>
<accession>A0A0U9HX22</accession>
<evidence type="ECO:0000313" key="12">
    <source>
        <dbReference type="Proteomes" id="UP000054976"/>
    </source>
</evidence>
<dbReference type="Pfam" id="PF04316">
    <property type="entry name" value="FlgM"/>
    <property type="match status" value="1"/>
</dbReference>
<dbReference type="InterPro" id="IPR031316">
    <property type="entry name" value="FlgM_C"/>
</dbReference>
<dbReference type="SUPFAM" id="SSF101498">
    <property type="entry name" value="Anti-sigma factor FlgM"/>
    <property type="match status" value="1"/>
</dbReference>
<feature type="domain" description="Anti-sigma-28 factor FlgM C-terminal" evidence="10">
    <location>
        <begin position="37"/>
        <end position="91"/>
    </location>
</feature>
<keyword evidence="3" id="KW-0678">Repressor</keyword>
<keyword evidence="11" id="KW-0969">Cilium</keyword>
<dbReference type="AlphaFoldDB" id="A0A0U9HX22"/>
<evidence type="ECO:0000256" key="5">
    <source>
        <dbReference type="ARBA" id="ARBA00023015"/>
    </source>
</evidence>
<gene>
    <name evidence="11" type="ORF">TAGGR_1424</name>
</gene>
<protein>
    <recommendedName>
        <fullName evidence="2">Negative regulator of flagellin synthesis</fullName>
    </recommendedName>
    <alternativeName>
        <fullName evidence="8">Anti-sigma-28 factor</fullName>
    </alternativeName>
</protein>
<comment type="similarity">
    <text evidence="1">Belongs to the FlgM family.</text>
</comment>
<dbReference type="OrthoDB" id="9796126at2"/>
<evidence type="ECO:0000256" key="4">
    <source>
        <dbReference type="ARBA" id="ARBA00022795"/>
    </source>
</evidence>
<evidence type="ECO:0000313" key="11">
    <source>
        <dbReference type="EMBL" id="GAQ94245.1"/>
    </source>
</evidence>
<evidence type="ECO:0000259" key="10">
    <source>
        <dbReference type="Pfam" id="PF04316"/>
    </source>
</evidence>
<keyword evidence="4" id="KW-1005">Bacterial flagellum biogenesis</keyword>
<evidence type="ECO:0000256" key="2">
    <source>
        <dbReference type="ARBA" id="ARBA00017823"/>
    </source>
</evidence>
<evidence type="ECO:0000256" key="8">
    <source>
        <dbReference type="ARBA" id="ARBA00030117"/>
    </source>
</evidence>